<dbReference type="PANTHER" id="PTHR33371">
    <property type="entry name" value="INTERMEMBRANE PHOSPHOLIPID TRANSPORT SYSTEM BINDING PROTEIN MLAD-RELATED"/>
    <property type="match status" value="1"/>
</dbReference>
<feature type="region of interest" description="Disordered" evidence="1">
    <location>
        <begin position="339"/>
        <end position="412"/>
    </location>
</feature>
<dbReference type="EMBL" id="JBHSON010000029">
    <property type="protein sequence ID" value="MFC5748187.1"/>
    <property type="molecule type" value="Genomic_DNA"/>
</dbReference>
<sequence length="412" mass="42356">MSHPRRTGRAVLYATAGAVLLSGCGGGFTGVQDLPLPGGADLGSNPYTVTAEFSNVLDLVPQAAVKVNDVAVGRVSKVSLPLNGWTAQVTMKVNGKVRLPSNATARLEQSSLLGEKYIQLAAPTSGATGTLGNGARIPASRTNRNVEVEEVFGALSMLLNGGGLPQLRTISRELNNALTGNEAEIKSVLRRLNELTTSLDSNKGDIVAALDGLNRLSATLSTRRQKLGTVLGDLSPGLKVLEDQRGALITMLRQLEDLSDVAVKTINASQDDFVADLRALAPTLQKLADAGEDLPNSLQVLLTYPFTDAVMNAVKGDYLNVYLAVSAVPGTAIIPPMTPAPSGAPAARTPNRQVRDTPTLPLPPADTPSIVQPPIVPGTPTPSGTGSPSPSAPGTPPGGGGGIFPEIPGGGG</sequence>
<accession>A0ABW1A0I4</accession>
<name>A0ABW1A0I4_9ACTN</name>
<evidence type="ECO:0000259" key="3">
    <source>
        <dbReference type="Pfam" id="PF11887"/>
    </source>
</evidence>
<keyword evidence="5" id="KW-1185">Reference proteome</keyword>
<evidence type="ECO:0000313" key="5">
    <source>
        <dbReference type="Proteomes" id="UP001596074"/>
    </source>
</evidence>
<dbReference type="NCBIfam" id="TIGR00996">
    <property type="entry name" value="Mtu_fam_mce"/>
    <property type="match status" value="1"/>
</dbReference>
<feature type="compositionally biased region" description="Gly residues" evidence="1">
    <location>
        <begin position="397"/>
        <end position="412"/>
    </location>
</feature>
<dbReference type="PANTHER" id="PTHR33371:SF15">
    <property type="entry name" value="LIPOPROTEIN LPRN"/>
    <property type="match status" value="1"/>
</dbReference>
<dbReference type="InterPro" id="IPR003399">
    <property type="entry name" value="Mce/MlaD"/>
</dbReference>
<proteinExistence type="predicted"/>
<evidence type="ECO:0000256" key="1">
    <source>
        <dbReference type="SAM" id="MobiDB-lite"/>
    </source>
</evidence>
<feature type="domain" description="Mce/MlaD" evidence="2">
    <location>
        <begin position="46"/>
        <end position="121"/>
    </location>
</feature>
<dbReference type="InterPro" id="IPR024516">
    <property type="entry name" value="Mce_C"/>
</dbReference>
<dbReference type="RefSeq" id="WP_378283828.1">
    <property type="nucleotide sequence ID" value="NZ_JBHSON010000029.1"/>
</dbReference>
<evidence type="ECO:0000313" key="4">
    <source>
        <dbReference type="EMBL" id="MFC5748187.1"/>
    </source>
</evidence>
<dbReference type="InterPro" id="IPR052336">
    <property type="entry name" value="MlaD_Phospholipid_Transporter"/>
</dbReference>
<dbReference type="Pfam" id="PF11887">
    <property type="entry name" value="Mce4_CUP1"/>
    <property type="match status" value="1"/>
</dbReference>
<dbReference type="Proteomes" id="UP001596074">
    <property type="component" value="Unassembled WGS sequence"/>
</dbReference>
<reference evidence="5" key="1">
    <citation type="journal article" date="2019" name="Int. J. Syst. Evol. Microbiol.">
        <title>The Global Catalogue of Microorganisms (GCM) 10K type strain sequencing project: providing services to taxonomists for standard genome sequencing and annotation.</title>
        <authorList>
            <consortium name="The Broad Institute Genomics Platform"/>
            <consortium name="The Broad Institute Genome Sequencing Center for Infectious Disease"/>
            <person name="Wu L."/>
            <person name="Ma J."/>
        </authorList>
    </citation>
    <scope>NUCLEOTIDE SEQUENCE [LARGE SCALE GENOMIC DNA]</scope>
    <source>
        <strain evidence="5">KCTC 42087</strain>
    </source>
</reference>
<protein>
    <submittedName>
        <fullName evidence="4">MCE family protein</fullName>
    </submittedName>
</protein>
<evidence type="ECO:0000259" key="2">
    <source>
        <dbReference type="Pfam" id="PF02470"/>
    </source>
</evidence>
<comment type="caution">
    <text evidence="4">The sequence shown here is derived from an EMBL/GenBank/DDBJ whole genome shotgun (WGS) entry which is preliminary data.</text>
</comment>
<gene>
    <name evidence="4" type="ORF">ACFPZN_21380</name>
</gene>
<feature type="domain" description="Mammalian cell entry C-terminal" evidence="3">
    <location>
        <begin position="130"/>
        <end position="301"/>
    </location>
</feature>
<dbReference type="Pfam" id="PF02470">
    <property type="entry name" value="MlaD"/>
    <property type="match status" value="1"/>
</dbReference>
<organism evidence="4 5">
    <name type="scientific">Actinomadura rugatobispora</name>
    <dbReference type="NCBI Taxonomy" id="1994"/>
    <lineage>
        <taxon>Bacteria</taxon>
        <taxon>Bacillati</taxon>
        <taxon>Actinomycetota</taxon>
        <taxon>Actinomycetes</taxon>
        <taxon>Streptosporangiales</taxon>
        <taxon>Thermomonosporaceae</taxon>
        <taxon>Actinomadura</taxon>
    </lineage>
</organism>
<dbReference type="InterPro" id="IPR005693">
    <property type="entry name" value="Mce"/>
</dbReference>
<dbReference type="PROSITE" id="PS51257">
    <property type="entry name" value="PROKAR_LIPOPROTEIN"/>
    <property type="match status" value="1"/>
</dbReference>